<evidence type="ECO:0000313" key="4">
    <source>
        <dbReference type="Proteomes" id="UP001059836"/>
    </source>
</evidence>
<dbReference type="Gene3D" id="3.40.50.850">
    <property type="entry name" value="Isochorismatase-like"/>
    <property type="match status" value="1"/>
</dbReference>
<dbReference type="InterPro" id="IPR050272">
    <property type="entry name" value="Isochorismatase-like_hydrls"/>
</dbReference>
<dbReference type="SUPFAM" id="SSF52499">
    <property type="entry name" value="Isochorismatase-like hydrolases"/>
    <property type="match status" value="1"/>
</dbReference>
<evidence type="ECO:0000259" key="2">
    <source>
        <dbReference type="Pfam" id="PF00857"/>
    </source>
</evidence>
<gene>
    <name evidence="3" type="ORF">GII31_06885</name>
</gene>
<feature type="domain" description="Isochorismatase-like" evidence="2">
    <location>
        <begin position="32"/>
        <end position="203"/>
    </location>
</feature>
<dbReference type="EMBL" id="CP045809">
    <property type="protein sequence ID" value="QHN34664.1"/>
    <property type="molecule type" value="Genomic_DNA"/>
</dbReference>
<dbReference type="PANTHER" id="PTHR43540">
    <property type="entry name" value="PEROXYUREIDOACRYLATE/UREIDOACRYLATE AMIDOHYDROLASE-RELATED"/>
    <property type="match status" value="1"/>
</dbReference>
<dbReference type="Proteomes" id="UP001059836">
    <property type="component" value="Chromosome"/>
</dbReference>
<dbReference type="InterPro" id="IPR000868">
    <property type="entry name" value="Isochorismatase-like_dom"/>
</dbReference>
<sequence length="224" mass="24254">MSLPRIPPYDLPAPDTWPGARAGWRADPRRAVLLIHDMQKYFVDAFTDGHPLLAGVIGNILAIREACDELGIPTVLSAQPPRQHPARRGLLTDVWGPGLSTDADARIIAPLSPRPGDIELVKWRYSAFARTDLLELMRRSGRDQLLITGVYAHIGCQQTAADAFMNDIEPYLIADAVADFSLADHLRCVDYVSRVCGSAVTTAEVVGNLVAAPAIPASPRPACV</sequence>
<proteinExistence type="predicted"/>
<protein>
    <submittedName>
        <fullName evidence="3">Isochorismatase family protein</fullName>
    </submittedName>
</protein>
<accession>A0ABX6IH19</accession>
<organism evidence="3 4">
    <name type="scientific">Gordonia pseudamarae</name>
    <dbReference type="NCBI Taxonomy" id="2831662"/>
    <lineage>
        <taxon>Bacteria</taxon>
        <taxon>Bacillati</taxon>
        <taxon>Actinomycetota</taxon>
        <taxon>Actinomycetes</taxon>
        <taxon>Mycobacteriales</taxon>
        <taxon>Gordoniaceae</taxon>
        <taxon>Gordonia</taxon>
    </lineage>
</organism>
<dbReference type="RefSeq" id="WP_213248021.1">
    <property type="nucleotide sequence ID" value="NZ_CP045806.1"/>
</dbReference>
<dbReference type="InterPro" id="IPR036380">
    <property type="entry name" value="Isochorismatase-like_sf"/>
</dbReference>
<keyword evidence="1" id="KW-0378">Hydrolase</keyword>
<dbReference type="Pfam" id="PF00857">
    <property type="entry name" value="Isochorismatase"/>
    <property type="match status" value="1"/>
</dbReference>
<evidence type="ECO:0000313" key="3">
    <source>
        <dbReference type="EMBL" id="QHN34664.1"/>
    </source>
</evidence>
<dbReference type="InterPro" id="IPR016291">
    <property type="entry name" value="Isochorismatase"/>
</dbReference>
<keyword evidence="4" id="KW-1185">Reference proteome</keyword>
<reference evidence="3" key="1">
    <citation type="journal article" date="2021" name="Nat. Microbiol.">
        <title>Cocultivation of an ultrasmall environmental parasitic bacterium with lytic ability against bacteria associated with wastewater foams.</title>
        <authorList>
            <person name="Batinovic S."/>
            <person name="Rose J.J.A."/>
            <person name="Ratcliffe J."/>
            <person name="Seviour R.J."/>
            <person name="Petrovski S."/>
        </authorList>
    </citation>
    <scope>NUCLEOTIDE SEQUENCE</scope>
    <source>
        <strain evidence="3">CON9</strain>
    </source>
</reference>
<dbReference type="PRINTS" id="PR01398">
    <property type="entry name" value="ISCHRISMTASE"/>
</dbReference>
<evidence type="ECO:0000256" key="1">
    <source>
        <dbReference type="ARBA" id="ARBA00022801"/>
    </source>
</evidence>
<dbReference type="PANTHER" id="PTHR43540:SF3">
    <property type="entry name" value="ENTEROBACTIN SYNTHASE COMPONENT B"/>
    <property type="match status" value="1"/>
</dbReference>
<name>A0ABX6IH19_9ACTN</name>